<sequence length="168" mass="18374">MPVSQQQQQQQQRAQRGPGVWGLAPMTYSHRVHPIYLPVHGHVHPSISQILGKAWCAETPEVRLRYKNKADRIKDALMERYPDYQYRPRKKSDFRRRSRALADGAAGSEGSSTPASSGHPTTHSLDSSQITLDIGGNTSTNTSMTTSGHGNGNGNGNTNTTTTNGMSM</sequence>
<evidence type="ECO:0000256" key="1">
    <source>
        <dbReference type="SAM" id="MobiDB-lite"/>
    </source>
</evidence>
<dbReference type="AlphaFoldDB" id="A0AAJ0FSE1"/>
<comment type="caution">
    <text evidence="2">The sequence shown here is derived from an EMBL/GenBank/DDBJ whole genome shotgun (WGS) entry which is preliminary data.</text>
</comment>
<name>A0AAJ0FSE1_9HYPO</name>
<evidence type="ECO:0008006" key="4">
    <source>
        <dbReference type="Google" id="ProtNLM"/>
    </source>
</evidence>
<dbReference type="InterPro" id="IPR050140">
    <property type="entry name" value="SRY-related_HMG-box_TF-like"/>
</dbReference>
<keyword evidence="3" id="KW-1185">Reference proteome</keyword>
<dbReference type="SUPFAM" id="SSF47095">
    <property type="entry name" value="HMG-box"/>
    <property type="match status" value="1"/>
</dbReference>
<accession>A0AAJ0FSE1</accession>
<dbReference type="PANTHER" id="PTHR10270:SF161">
    <property type="entry name" value="SEX-DETERMINING REGION Y PROTEIN"/>
    <property type="match status" value="1"/>
</dbReference>
<gene>
    <name evidence="2" type="ORF">QQS21_012763</name>
</gene>
<dbReference type="Gene3D" id="1.10.30.10">
    <property type="entry name" value="High mobility group box domain"/>
    <property type="match status" value="1"/>
</dbReference>
<dbReference type="PANTHER" id="PTHR10270">
    <property type="entry name" value="SOX TRANSCRIPTION FACTOR"/>
    <property type="match status" value="1"/>
</dbReference>
<reference evidence="2" key="1">
    <citation type="submission" date="2023-06" db="EMBL/GenBank/DDBJ databases">
        <title>Conoideocrella luteorostrata (Hypocreales: Clavicipitaceae), a potential biocontrol fungus for elongate hemlock scale in United States Christmas tree production areas.</title>
        <authorList>
            <person name="Barrett H."/>
            <person name="Lovett B."/>
            <person name="Macias A.M."/>
            <person name="Stajich J.E."/>
            <person name="Kasson M.T."/>
        </authorList>
    </citation>
    <scope>NUCLEOTIDE SEQUENCE</scope>
    <source>
        <strain evidence="2">ARSEF 14590</strain>
    </source>
</reference>
<feature type="compositionally biased region" description="Polar residues" evidence="1">
    <location>
        <begin position="109"/>
        <end position="131"/>
    </location>
</feature>
<feature type="compositionally biased region" description="Basic residues" evidence="1">
    <location>
        <begin position="87"/>
        <end position="99"/>
    </location>
</feature>
<dbReference type="EMBL" id="JASWJB010000623">
    <property type="protein sequence ID" value="KAK2589558.1"/>
    <property type="molecule type" value="Genomic_DNA"/>
</dbReference>
<proteinExistence type="predicted"/>
<dbReference type="GO" id="GO:0005634">
    <property type="term" value="C:nucleus"/>
    <property type="evidence" value="ECO:0007669"/>
    <property type="project" value="TreeGrafter"/>
</dbReference>
<dbReference type="InterPro" id="IPR036910">
    <property type="entry name" value="HMG_box_dom_sf"/>
</dbReference>
<feature type="region of interest" description="Disordered" evidence="1">
    <location>
        <begin position="82"/>
        <end position="168"/>
    </location>
</feature>
<feature type="compositionally biased region" description="Low complexity" evidence="1">
    <location>
        <begin position="156"/>
        <end position="168"/>
    </location>
</feature>
<dbReference type="Proteomes" id="UP001251528">
    <property type="component" value="Unassembled WGS sequence"/>
</dbReference>
<dbReference type="GO" id="GO:0001228">
    <property type="term" value="F:DNA-binding transcription activator activity, RNA polymerase II-specific"/>
    <property type="evidence" value="ECO:0007669"/>
    <property type="project" value="TreeGrafter"/>
</dbReference>
<feature type="compositionally biased region" description="Low complexity" evidence="1">
    <location>
        <begin position="135"/>
        <end position="148"/>
    </location>
</feature>
<dbReference type="GO" id="GO:0030154">
    <property type="term" value="P:cell differentiation"/>
    <property type="evidence" value="ECO:0007669"/>
    <property type="project" value="TreeGrafter"/>
</dbReference>
<evidence type="ECO:0000313" key="3">
    <source>
        <dbReference type="Proteomes" id="UP001251528"/>
    </source>
</evidence>
<evidence type="ECO:0000313" key="2">
    <source>
        <dbReference type="EMBL" id="KAK2589558.1"/>
    </source>
</evidence>
<organism evidence="2 3">
    <name type="scientific">Conoideocrella luteorostrata</name>
    <dbReference type="NCBI Taxonomy" id="1105319"/>
    <lineage>
        <taxon>Eukaryota</taxon>
        <taxon>Fungi</taxon>
        <taxon>Dikarya</taxon>
        <taxon>Ascomycota</taxon>
        <taxon>Pezizomycotina</taxon>
        <taxon>Sordariomycetes</taxon>
        <taxon>Hypocreomycetidae</taxon>
        <taxon>Hypocreales</taxon>
        <taxon>Clavicipitaceae</taxon>
        <taxon>Conoideocrella</taxon>
    </lineage>
</organism>
<protein>
    <recommendedName>
        <fullName evidence="4">HMG box domain-containing protein</fullName>
    </recommendedName>
</protein>
<dbReference type="GO" id="GO:0000978">
    <property type="term" value="F:RNA polymerase II cis-regulatory region sequence-specific DNA binding"/>
    <property type="evidence" value="ECO:0007669"/>
    <property type="project" value="TreeGrafter"/>
</dbReference>